<keyword evidence="6" id="KW-0833">Ubl conjugation pathway</keyword>
<dbReference type="SUPFAM" id="SSF57850">
    <property type="entry name" value="RING/U-box"/>
    <property type="match status" value="1"/>
</dbReference>
<evidence type="ECO:0000259" key="9">
    <source>
        <dbReference type="PROSITE" id="PS50271"/>
    </source>
</evidence>
<dbReference type="GO" id="GO:0016579">
    <property type="term" value="P:protein deubiquitination"/>
    <property type="evidence" value="ECO:0007669"/>
    <property type="project" value="InterPro"/>
</dbReference>
<proteinExistence type="inferred from homology"/>
<comment type="similarity">
    <text evidence="6">Belongs to the peptidase C19 family.</text>
</comment>
<gene>
    <name evidence="10" type="ORF">EB796_006319</name>
</gene>
<feature type="domain" description="UBP-type" evidence="9">
    <location>
        <begin position="19"/>
        <end position="126"/>
    </location>
</feature>
<keyword evidence="6" id="KW-0645">Protease</keyword>
<dbReference type="PANTHER" id="PTHR21646">
    <property type="entry name" value="UBIQUITIN CARBOXYL-TERMINAL HYDROLASE"/>
    <property type="match status" value="1"/>
</dbReference>
<dbReference type="EMBL" id="VXIV02000885">
    <property type="protein sequence ID" value="KAF6035381.1"/>
    <property type="molecule type" value="Genomic_DNA"/>
</dbReference>
<dbReference type="EC" id="3.4.19.12" evidence="6"/>
<dbReference type="Proteomes" id="UP000593567">
    <property type="component" value="Unassembled WGS sequence"/>
</dbReference>
<keyword evidence="2" id="KW-0479">Metal-binding</keyword>
<dbReference type="InterPro" id="IPR028889">
    <property type="entry name" value="USP"/>
</dbReference>
<protein>
    <recommendedName>
        <fullName evidence="6">Ubiquitin carboxyl-terminal hydrolase</fullName>
        <ecNumber evidence="6">3.4.19.12</ecNumber>
    </recommendedName>
</protein>
<evidence type="ECO:0000256" key="7">
    <source>
        <dbReference type="SAM" id="MobiDB-lite"/>
    </source>
</evidence>
<dbReference type="OrthoDB" id="21192at2759"/>
<dbReference type="InterPro" id="IPR013083">
    <property type="entry name" value="Znf_RING/FYVE/PHD"/>
</dbReference>
<dbReference type="InterPro" id="IPR038765">
    <property type="entry name" value="Papain-like_cys_pep_sf"/>
</dbReference>
<comment type="caution">
    <text evidence="10">The sequence shown here is derived from an EMBL/GenBank/DDBJ whole genome shotgun (WGS) entry which is preliminary data.</text>
</comment>
<keyword evidence="3 5" id="KW-0863">Zinc-finger</keyword>
<dbReference type="Gene3D" id="3.30.40.10">
    <property type="entry name" value="Zinc/RING finger domain, C3HC4 (zinc finger)"/>
    <property type="match status" value="1"/>
</dbReference>
<dbReference type="Pfam" id="PF02148">
    <property type="entry name" value="zf-UBP"/>
    <property type="match status" value="1"/>
</dbReference>
<evidence type="ECO:0000313" key="10">
    <source>
        <dbReference type="EMBL" id="KAF6035381.1"/>
    </source>
</evidence>
<dbReference type="InterPro" id="IPR050185">
    <property type="entry name" value="Ub_carboxyl-term_hydrolase"/>
</dbReference>
<evidence type="ECO:0000256" key="1">
    <source>
        <dbReference type="ARBA" id="ARBA00000707"/>
    </source>
</evidence>
<dbReference type="SUPFAM" id="SSF54001">
    <property type="entry name" value="Cysteine proteinases"/>
    <property type="match status" value="1"/>
</dbReference>
<dbReference type="PANTHER" id="PTHR21646:SF19">
    <property type="entry name" value="UBIQUITIN CARBOXYL-TERMINAL HYDROLASE 3"/>
    <property type="match status" value="1"/>
</dbReference>
<evidence type="ECO:0000256" key="6">
    <source>
        <dbReference type="RuleBase" id="RU366025"/>
    </source>
</evidence>
<dbReference type="PROSITE" id="PS00973">
    <property type="entry name" value="USP_2"/>
    <property type="match status" value="1"/>
</dbReference>
<dbReference type="Gene3D" id="3.90.70.10">
    <property type="entry name" value="Cysteine proteinases"/>
    <property type="match status" value="1"/>
</dbReference>
<dbReference type="SMART" id="SM00290">
    <property type="entry name" value="ZnF_UBP"/>
    <property type="match status" value="1"/>
</dbReference>
<sequence>MECAHLAIAVKVSQPTGLKSSRRSRNLPSTVSEGFKENSNSFRKLKCQVKGCEESSSLWCCCLCGEIYCGRYAKAHMKSHYEENEDHSVCLDISTYAVYCYKCDEYVVNDSDAGSIQSLRNFFQQLDPNYHLLDIENDKNHSRKRSGNFGRSQNYKKRKPIHPKTVGLRNLGNTCFMNAVLQSLNNIPEFSKYIQKLPSLDKMQVKKPTPKTHTASTSEESKFKSVGLNTRSNPEDVDSVLLVEEFRKTLVELRRSKTALSPASLFAVIWKVVPNFRGYQQQDAHEFMRYLLDRLHQELLTLLPAGSFTLPRNSLTGVKNSVVTAIFGGVLQSEVHCLECGMNSVKHDPFLDLSLDIPVVKPKPTSTHDGDTIPQVIPCTIADCLRSFTDTEELADSERYTCGSCKKRQRSTKKFWIKKLPNVLCLHLKRFRWSSFIRTKIETYVEFPTTDLDMSAYQLNNVRRTRDNTGSTEYDLAAVVVHHGSGAGSGHYTSYAIHDNVWYHFNDSTVSVCPEETVTKSKAYILFYVRRELKL</sequence>
<dbReference type="InterPro" id="IPR018200">
    <property type="entry name" value="USP_CS"/>
</dbReference>
<dbReference type="GO" id="GO:0004843">
    <property type="term" value="F:cysteine-type deubiquitinase activity"/>
    <property type="evidence" value="ECO:0007669"/>
    <property type="project" value="UniProtKB-UniRule"/>
</dbReference>
<evidence type="ECO:0000256" key="5">
    <source>
        <dbReference type="PROSITE-ProRule" id="PRU00502"/>
    </source>
</evidence>
<evidence type="ECO:0000256" key="3">
    <source>
        <dbReference type="ARBA" id="ARBA00022771"/>
    </source>
</evidence>
<keyword evidence="6" id="KW-0378">Hydrolase</keyword>
<organism evidence="10 11">
    <name type="scientific">Bugula neritina</name>
    <name type="common">Brown bryozoan</name>
    <name type="synonym">Sertularia neritina</name>
    <dbReference type="NCBI Taxonomy" id="10212"/>
    <lineage>
        <taxon>Eukaryota</taxon>
        <taxon>Metazoa</taxon>
        <taxon>Spiralia</taxon>
        <taxon>Lophotrochozoa</taxon>
        <taxon>Bryozoa</taxon>
        <taxon>Gymnolaemata</taxon>
        <taxon>Cheilostomatida</taxon>
        <taxon>Flustrina</taxon>
        <taxon>Buguloidea</taxon>
        <taxon>Bugulidae</taxon>
        <taxon>Bugula</taxon>
    </lineage>
</organism>
<evidence type="ECO:0000256" key="4">
    <source>
        <dbReference type="ARBA" id="ARBA00022833"/>
    </source>
</evidence>
<evidence type="ECO:0000256" key="2">
    <source>
        <dbReference type="ARBA" id="ARBA00022723"/>
    </source>
</evidence>
<dbReference type="PROSITE" id="PS50235">
    <property type="entry name" value="USP_3"/>
    <property type="match status" value="1"/>
</dbReference>
<name>A0A7J7KC05_BUGNE</name>
<accession>A0A7J7KC05</accession>
<dbReference type="InterPro" id="IPR001394">
    <property type="entry name" value="Peptidase_C19_UCH"/>
</dbReference>
<feature type="region of interest" description="Disordered" evidence="7">
    <location>
        <begin position="204"/>
        <end position="229"/>
    </location>
</feature>
<feature type="domain" description="USP" evidence="8">
    <location>
        <begin position="166"/>
        <end position="531"/>
    </location>
</feature>
<dbReference type="Pfam" id="PF00443">
    <property type="entry name" value="UCH"/>
    <property type="match status" value="1"/>
</dbReference>
<comment type="catalytic activity">
    <reaction evidence="1 6">
        <text>Thiol-dependent hydrolysis of ester, thioester, amide, peptide and isopeptide bonds formed by the C-terminal Gly of ubiquitin (a 76-residue protein attached to proteins as an intracellular targeting signal).</text>
        <dbReference type="EC" id="3.4.19.12"/>
    </reaction>
</comment>
<reference evidence="10" key="1">
    <citation type="submission" date="2020-06" db="EMBL/GenBank/DDBJ databases">
        <title>Draft genome of Bugula neritina, a colonial animal packing powerful symbionts and potential medicines.</title>
        <authorList>
            <person name="Rayko M."/>
        </authorList>
    </citation>
    <scope>NUCLEOTIDE SEQUENCE [LARGE SCALE GENOMIC DNA]</scope>
    <source>
        <strain evidence="10">Kwan_BN1</strain>
    </source>
</reference>
<evidence type="ECO:0000313" key="11">
    <source>
        <dbReference type="Proteomes" id="UP000593567"/>
    </source>
</evidence>
<feature type="region of interest" description="Disordered" evidence="7">
    <location>
        <begin position="134"/>
        <end position="162"/>
    </location>
</feature>
<evidence type="ECO:0000259" key="8">
    <source>
        <dbReference type="PROSITE" id="PS50235"/>
    </source>
</evidence>
<dbReference type="AlphaFoldDB" id="A0A7J7KC05"/>
<keyword evidence="4" id="KW-0862">Zinc</keyword>
<dbReference type="PROSITE" id="PS50271">
    <property type="entry name" value="ZF_UBP"/>
    <property type="match status" value="1"/>
</dbReference>
<dbReference type="InterPro" id="IPR001607">
    <property type="entry name" value="Znf_UBP"/>
</dbReference>
<dbReference type="PROSITE" id="PS00972">
    <property type="entry name" value="USP_1"/>
    <property type="match status" value="1"/>
</dbReference>
<dbReference type="GO" id="GO:0008270">
    <property type="term" value="F:zinc ion binding"/>
    <property type="evidence" value="ECO:0007669"/>
    <property type="project" value="UniProtKB-KW"/>
</dbReference>
<keyword evidence="11" id="KW-1185">Reference proteome</keyword>
<keyword evidence="6" id="KW-0788">Thiol protease</keyword>
<dbReference type="GO" id="GO:0006508">
    <property type="term" value="P:proteolysis"/>
    <property type="evidence" value="ECO:0007669"/>
    <property type="project" value="UniProtKB-KW"/>
</dbReference>